<comment type="caution">
    <text evidence="1">The sequence shown here is derived from an EMBL/GenBank/DDBJ whole genome shotgun (WGS) entry which is preliminary data.</text>
</comment>
<gene>
    <name evidence="1" type="ORF">MML48_4g00004179</name>
</gene>
<dbReference type="Proteomes" id="UP001056778">
    <property type="component" value="Chromosome 4"/>
</dbReference>
<protein>
    <submittedName>
        <fullName evidence="1">Carboxylesterase</fullName>
    </submittedName>
</protein>
<keyword evidence="2" id="KW-1185">Reference proteome</keyword>
<dbReference type="EMBL" id="CM043018">
    <property type="protein sequence ID" value="KAI4462829.1"/>
    <property type="molecule type" value="Genomic_DNA"/>
</dbReference>
<evidence type="ECO:0000313" key="2">
    <source>
        <dbReference type="Proteomes" id="UP001056778"/>
    </source>
</evidence>
<organism evidence="1 2">
    <name type="scientific">Holotrichia oblita</name>
    <name type="common">Chafer beetle</name>
    <dbReference type="NCBI Taxonomy" id="644536"/>
    <lineage>
        <taxon>Eukaryota</taxon>
        <taxon>Metazoa</taxon>
        <taxon>Ecdysozoa</taxon>
        <taxon>Arthropoda</taxon>
        <taxon>Hexapoda</taxon>
        <taxon>Insecta</taxon>
        <taxon>Pterygota</taxon>
        <taxon>Neoptera</taxon>
        <taxon>Endopterygota</taxon>
        <taxon>Coleoptera</taxon>
        <taxon>Polyphaga</taxon>
        <taxon>Scarabaeiformia</taxon>
        <taxon>Scarabaeidae</taxon>
        <taxon>Melolonthinae</taxon>
        <taxon>Holotrichia</taxon>
    </lineage>
</organism>
<reference evidence="1" key="1">
    <citation type="submission" date="2022-04" db="EMBL/GenBank/DDBJ databases">
        <title>Chromosome-scale genome assembly of Holotrichia oblita Faldermann.</title>
        <authorList>
            <person name="Rongchong L."/>
        </authorList>
    </citation>
    <scope>NUCLEOTIDE SEQUENCE</scope>
    <source>
        <strain evidence="1">81SQS9</strain>
    </source>
</reference>
<proteinExistence type="predicted"/>
<name>A0ACB9T7X6_HOLOL</name>
<evidence type="ECO:0000313" key="1">
    <source>
        <dbReference type="EMBL" id="KAI4462829.1"/>
    </source>
</evidence>
<sequence length="420" mass="45623">MCGSLNKGIAQSGVEPALISDKNTGLRVAEILCLPKENVTECIRVIRALSPDELLAAQQAIKGQEPLIEISQGVLKGFVLQNRDGGTFYGFRKIPYAQPPINDLRFKAPVPADGWEGIRDATTEMPACTQFSTGYSSIISGQEDCLYLNVFIPELPSENSTKKPVMVYIHGGGFYSGDGTDLLAGPAFLMTKEVILVSIHYRLGVFGFINFDDPELGVPGNAGMKDQVLALKWIKENIADFGGDPDNVLIFGTSAGSISVHLHMISPMSTGLFNKVIGQSGVALFPTLISARNTGVILAEYLGLQTANLTETLRSLREISAVDLSTMESSIQPDNYFFATPNIELSSDEEAFLTRRPLDILLEGDYNHVSLLTGINNLEGLLMEATELEQTGQSILIEDFTEFIPHDLEIAAGSEEEKKL</sequence>
<accession>A0ACB9T7X6</accession>